<evidence type="ECO:0000256" key="1">
    <source>
        <dbReference type="SAM" id="Phobius"/>
    </source>
</evidence>
<proteinExistence type="predicted"/>
<keyword evidence="3" id="KW-1185">Reference proteome</keyword>
<feature type="transmembrane region" description="Helical" evidence="1">
    <location>
        <begin position="73"/>
        <end position="93"/>
    </location>
</feature>
<dbReference type="Pfam" id="PF11158">
    <property type="entry name" value="DUF2938"/>
    <property type="match status" value="1"/>
</dbReference>
<name>A0A934IG19_9HYPH</name>
<evidence type="ECO:0000313" key="3">
    <source>
        <dbReference type="Proteomes" id="UP000609531"/>
    </source>
</evidence>
<feature type="transmembrane region" description="Helical" evidence="1">
    <location>
        <begin position="139"/>
        <end position="161"/>
    </location>
</feature>
<keyword evidence="1" id="KW-1133">Transmembrane helix</keyword>
<keyword evidence="1" id="KW-0812">Transmembrane</keyword>
<feature type="transmembrane region" description="Helical" evidence="1">
    <location>
        <begin position="6"/>
        <end position="28"/>
    </location>
</feature>
<dbReference type="EMBL" id="JAEKJA010000006">
    <property type="protein sequence ID" value="MBJ3775803.1"/>
    <property type="molecule type" value="Genomic_DNA"/>
</dbReference>
<comment type="caution">
    <text evidence="2">The sequence shown here is derived from an EMBL/GenBank/DDBJ whole genome shotgun (WGS) entry which is preliminary data.</text>
</comment>
<dbReference type="InterPro" id="IPR021329">
    <property type="entry name" value="DUF2938"/>
</dbReference>
<evidence type="ECO:0000313" key="2">
    <source>
        <dbReference type="EMBL" id="MBJ3775803.1"/>
    </source>
</evidence>
<reference evidence="2" key="1">
    <citation type="submission" date="2020-12" db="EMBL/GenBank/DDBJ databases">
        <title>Bacterial taxonomy.</title>
        <authorList>
            <person name="Pan X."/>
        </authorList>
    </citation>
    <scope>NUCLEOTIDE SEQUENCE</scope>
    <source>
        <strain evidence="2">B2012</strain>
    </source>
</reference>
<dbReference type="AlphaFoldDB" id="A0A934IG19"/>
<gene>
    <name evidence="2" type="ORF">JCR33_08910</name>
</gene>
<keyword evidence="1" id="KW-0472">Membrane</keyword>
<accession>A0A934IG19</accession>
<sequence length="162" mass="17148">MLIEFIVKSILIGVGATVIFDLWVLFLARTFGLPGANWTFGGRWFAHIPRGTIVHESIATAAPIAGETAIGWIMHYVTGIVFAAVLILIWGLGWTENPTLGPAMVVGITTVLLGWFVMSPGMGGGIAASRRPNAWTVRGLNLAAHVVFGLGLWVSALLVAAA</sequence>
<feature type="transmembrane region" description="Helical" evidence="1">
    <location>
        <begin position="99"/>
        <end position="118"/>
    </location>
</feature>
<protein>
    <submittedName>
        <fullName evidence="2">DUF2938 domain-containing protein</fullName>
    </submittedName>
</protein>
<dbReference type="RefSeq" id="WP_198881700.1">
    <property type="nucleotide sequence ID" value="NZ_JAEKJA010000006.1"/>
</dbReference>
<organism evidence="2 3">
    <name type="scientific">Acuticoccus mangrovi</name>
    <dbReference type="NCBI Taxonomy" id="2796142"/>
    <lineage>
        <taxon>Bacteria</taxon>
        <taxon>Pseudomonadati</taxon>
        <taxon>Pseudomonadota</taxon>
        <taxon>Alphaproteobacteria</taxon>
        <taxon>Hyphomicrobiales</taxon>
        <taxon>Amorphaceae</taxon>
        <taxon>Acuticoccus</taxon>
    </lineage>
</organism>
<dbReference type="Proteomes" id="UP000609531">
    <property type="component" value="Unassembled WGS sequence"/>
</dbReference>